<sequence length="95" mass="10256">MGLLGISVKGSLAIQTDRAAYRPGQAVNGKLTLVVHAPVDCAALVLTVSGVERAKWKTRGTSRRDSPNVHNTIDHKHTSVLFRSDLRLAEPPVTM</sequence>
<evidence type="ECO:0000313" key="1">
    <source>
        <dbReference type="EMBL" id="KAJ0394379.1"/>
    </source>
</evidence>
<gene>
    <name evidence="1" type="ORF">P43SY_007040</name>
</gene>
<dbReference type="Gene3D" id="2.60.40.640">
    <property type="match status" value="1"/>
</dbReference>
<evidence type="ECO:0000313" key="2">
    <source>
        <dbReference type="Proteomes" id="UP001209570"/>
    </source>
</evidence>
<reference evidence="1" key="1">
    <citation type="submission" date="2021-12" db="EMBL/GenBank/DDBJ databases">
        <title>Prjna785345.</title>
        <authorList>
            <person name="Rujirawat T."/>
            <person name="Krajaejun T."/>
        </authorList>
    </citation>
    <scope>NUCLEOTIDE SEQUENCE</scope>
    <source>
        <strain evidence="1">Pi057C3</strain>
    </source>
</reference>
<keyword evidence="2" id="KW-1185">Reference proteome</keyword>
<evidence type="ECO:0008006" key="3">
    <source>
        <dbReference type="Google" id="ProtNLM"/>
    </source>
</evidence>
<name>A0AAD5LAF6_PYTIN</name>
<organism evidence="1 2">
    <name type="scientific">Pythium insidiosum</name>
    <name type="common">Pythiosis disease agent</name>
    <dbReference type="NCBI Taxonomy" id="114742"/>
    <lineage>
        <taxon>Eukaryota</taxon>
        <taxon>Sar</taxon>
        <taxon>Stramenopiles</taxon>
        <taxon>Oomycota</taxon>
        <taxon>Peronosporomycetes</taxon>
        <taxon>Pythiales</taxon>
        <taxon>Pythiaceae</taxon>
        <taxon>Pythium</taxon>
    </lineage>
</organism>
<accession>A0AAD5LAF6</accession>
<dbReference type="EMBL" id="JAKCXM010000414">
    <property type="protein sequence ID" value="KAJ0394379.1"/>
    <property type="molecule type" value="Genomic_DNA"/>
</dbReference>
<proteinExistence type="predicted"/>
<comment type="caution">
    <text evidence="1">The sequence shown here is derived from an EMBL/GenBank/DDBJ whole genome shotgun (WGS) entry which is preliminary data.</text>
</comment>
<protein>
    <recommendedName>
        <fullName evidence="3">Arrestin-like N-terminal domain-containing protein</fullName>
    </recommendedName>
</protein>
<dbReference type="InterPro" id="IPR014752">
    <property type="entry name" value="Arrestin-like_C"/>
</dbReference>
<dbReference type="AlphaFoldDB" id="A0AAD5LAF6"/>
<dbReference type="Proteomes" id="UP001209570">
    <property type="component" value="Unassembled WGS sequence"/>
</dbReference>